<reference evidence="2" key="2">
    <citation type="submission" date="2010-07" db="EMBL/GenBank/DDBJ databases">
        <authorList>
            <consortium name="The Broad Institute Genome Sequencing Platform"/>
            <consortium name="Broad Institute Genome Sequencing Center for Infectious Disease"/>
            <person name="Ma L.-J."/>
            <person name="Dead R."/>
            <person name="Young S."/>
            <person name="Zeng Q."/>
            <person name="Koehrsen M."/>
            <person name="Alvarado L."/>
            <person name="Berlin A."/>
            <person name="Chapman S.B."/>
            <person name="Chen Z."/>
            <person name="Freedman E."/>
            <person name="Gellesch M."/>
            <person name="Goldberg J."/>
            <person name="Griggs A."/>
            <person name="Gujja S."/>
            <person name="Heilman E.R."/>
            <person name="Heiman D."/>
            <person name="Hepburn T."/>
            <person name="Howarth C."/>
            <person name="Jen D."/>
            <person name="Larson L."/>
            <person name="Mehta T."/>
            <person name="Neiman D."/>
            <person name="Pearson M."/>
            <person name="Roberts A."/>
            <person name="Saif S."/>
            <person name="Shea T."/>
            <person name="Shenoy N."/>
            <person name="Sisk P."/>
            <person name="Stolte C."/>
            <person name="Sykes S."/>
            <person name="Walk T."/>
            <person name="White J."/>
            <person name="Yandava C."/>
            <person name="Haas B."/>
            <person name="Nusbaum C."/>
            <person name="Birren B."/>
        </authorList>
    </citation>
    <scope>NUCLEOTIDE SEQUENCE</scope>
    <source>
        <strain evidence="2">R3-111a-1</strain>
    </source>
</reference>
<reference evidence="3" key="5">
    <citation type="submission" date="2018-04" db="UniProtKB">
        <authorList>
            <consortium name="EnsemblFungi"/>
        </authorList>
    </citation>
    <scope>IDENTIFICATION</scope>
    <source>
        <strain evidence="3">R3-111a-1</strain>
    </source>
</reference>
<evidence type="ECO:0000313" key="4">
    <source>
        <dbReference type="Proteomes" id="UP000006039"/>
    </source>
</evidence>
<sequence length="64" mass="7062">MAKHDDDWLGIRGTAGHQGQDCGRQHAARRTTPNLHGESPLDTPVGERSTTLWITRHVGGFDWG</sequence>
<name>J3NHD6_GAET3</name>
<reference evidence="3" key="4">
    <citation type="journal article" date="2015" name="G3 (Bethesda)">
        <title>Genome sequences of three phytopathogenic species of the Magnaporthaceae family of fungi.</title>
        <authorList>
            <person name="Okagaki L.H."/>
            <person name="Nunes C.C."/>
            <person name="Sailsbery J."/>
            <person name="Clay B."/>
            <person name="Brown D."/>
            <person name="John T."/>
            <person name="Oh Y."/>
            <person name="Young N."/>
            <person name="Fitzgerald M."/>
            <person name="Haas B.J."/>
            <person name="Zeng Q."/>
            <person name="Young S."/>
            <person name="Adiconis X."/>
            <person name="Fan L."/>
            <person name="Levin J.Z."/>
            <person name="Mitchell T.K."/>
            <person name="Okubara P.A."/>
            <person name="Farman M.L."/>
            <person name="Kohn L.M."/>
            <person name="Birren B."/>
            <person name="Ma L.-J."/>
            <person name="Dean R.A."/>
        </authorList>
    </citation>
    <scope>NUCLEOTIDE SEQUENCE</scope>
    <source>
        <strain evidence="3">R3-111a-1</strain>
    </source>
</reference>
<dbReference type="HOGENOM" id="CLU_2867760_0_0_1"/>
<organism evidence="2">
    <name type="scientific">Gaeumannomyces tritici (strain R3-111a-1)</name>
    <name type="common">Wheat and barley take-all root rot fungus</name>
    <name type="synonym">Gaeumannomyces graminis var. tritici</name>
    <dbReference type="NCBI Taxonomy" id="644352"/>
    <lineage>
        <taxon>Eukaryota</taxon>
        <taxon>Fungi</taxon>
        <taxon>Dikarya</taxon>
        <taxon>Ascomycota</taxon>
        <taxon>Pezizomycotina</taxon>
        <taxon>Sordariomycetes</taxon>
        <taxon>Sordariomycetidae</taxon>
        <taxon>Magnaporthales</taxon>
        <taxon>Magnaporthaceae</taxon>
        <taxon>Gaeumannomyces</taxon>
    </lineage>
</organism>
<dbReference type="Proteomes" id="UP000006039">
    <property type="component" value="Unassembled WGS sequence"/>
</dbReference>
<reference evidence="2" key="3">
    <citation type="submission" date="2010-09" db="EMBL/GenBank/DDBJ databases">
        <title>Annotation of Gaeumannomyces graminis var. tritici R3-111a-1.</title>
        <authorList>
            <consortium name="The Broad Institute Genome Sequencing Platform"/>
            <person name="Ma L.-J."/>
            <person name="Dead R."/>
            <person name="Young S.K."/>
            <person name="Zeng Q."/>
            <person name="Gargeya S."/>
            <person name="Fitzgerald M."/>
            <person name="Haas B."/>
            <person name="Abouelleil A."/>
            <person name="Alvarado L."/>
            <person name="Arachchi H.M."/>
            <person name="Berlin A."/>
            <person name="Brown A."/>
            <person name="Chapman S.B."/>
            <person name="Chen Z."/>
            <person name="Dunbar C."/>
            <person name="Freedman E."/>
            <person name="Gearin G."/>
            <person name="Gellesch M."/>
            <person name="Goldberg J."/>
            <person name="Griggs A."/>
            <person name="Gujja S."/>
            <person name="Heiman D."/>
            <person name="Howarth C."/>
            <person name="Larson L."/>
            <person name="Lui A."/>
            <person name="MacDonald P.J.P."/>
            <person name="Mehta T."/>
            <person name="Montmayeur A."/>
            <person name="Murphy C."/>
            <person name="Neiman D."/>
            <person name="Pearson M."/>
            <person name="Priest M."/>
            <person name="Roberts A."/>
            <person name="Saif S."/>
            <person name="Shea T."/>
            <person name="Shenoy N."/>
            <person name="Sisk P."/>
            <person name="Stolte C."/>
            <person name="Sykes S."/>
            <person name="Yandava C."/>
            <person name="Wortman J."/>
            <person name="Nusbaum C."/>
            <person name="Birren B."/>
        </authorList>
    </citation>
    <scope>NUCLEOTIDE SEQUENCE</scope>
    <source>
        <strain evidence="2">R3-111a-1</strain>
    </source>
</reference>
<dbReference type="EMBL" id="GL385395">
    <property type="protein sequence ID" value="EJT80679.1"/>
    <property type="molecule type" value="Genomic_DNA"/>
</dbReference>
<gene>
    <name evidence="3" type="primary">20341131</name>
    <name evidence="2" type="ORF">GGTG_00673</name>
</gene>
<evidence type="ECO:0000313" key="3">
    <source>
        <dbReference type="EnsemblFungi" id="EJT80679"/>
    </source>
</evidence>
<dbReference type="VEuPathDB" id="FungiDB:GGTG_00673"/>
<dbReference type="EnsemblFungi" id="EJT80679">
    <property type="protein sequence ID" value="EJT80679"/>
    <property type="gene ID" value="GGTG_00673"/>
</dbReference>
<dbReference type="RefSeq" id="XP_009216688.1">
    <property type="nucleotide sequence ID" value="XM_009218424.1"/>
</dbReference>
<proteinExistence type="predicted"/>
<keyword evidence="4" id="KW-1185">Reference proteome</keyword>
<accession>J3NHD6</accession>
<evidence type="ECO:0000256" key="1">
    <source>
        <dbReference type="SAM" id="MobiDB-lite"/>
    </source>
</evidence>
<protein>
    <submittedName>
        <fullName evidence="2 3">Uncharacterized protein</fullName>
    </submittedName>
</protein>
<reference evidence="4" key="1">
    <citation type="submission" date="2010-07" db="EMBL/GenBank/DDBJ databases">
        <title>The genome sequence of Gaeumannomyces graminis var. tritici strain R3-111a-1.</title>
        <authorList>
            <consortium name="The Broad Institute Genome Sequencing Platform"/>
            <person name="Ma L.-J."/>
            <person name="Dead R."/>
            <person name="Young S."/>
            <person name="Zeng Q."/>
            <person name="Koehrsen M."/>
            <person name="Alvarado L."/>
            <person name="Berlin A."/>
            <person name="Chapman S.B."/>
            <person name="Chen Z."/>
            <person name="Freedman E."/>
            <person name="Gellesch M."/>
            <person name="Goldberg J."/>
            <person name="Griggs A."/>
            <person name="Gujja S."/>
            <person name="Heilman E.R."/>
            <person name="Heiman D."/>
            <person name="Hepburn T."/>
            <person name="Howarth C."/>
            <person name="Jen D."/>
            <person name="Larson L."/>
            <person name="Mehta T."/>
            <person name="Neiman D."/>
            <person name="Pearson M."/>
            <person name="Roberts A."/>
            <person name="Saif S."/>
            <person name="Shea T."/>
            <person name="Shenoy N."/>
            <person name="Sisk P."/>
            <person name="Stolte C."/>
            <person name="Sykes S."/>
            <person name="Walk T."/>
            <person name="White J."/>
            <person name="Yandava C."/>
            <person name="Haas B."/>
            <person name="Nusbaum C."/>
            <person name="Birren B."/>
        </authorList>
    </citation>
    <scope>NUCLEOTIDE SEQUENCE [LARGE SCALE GENOMIC DNA]</scope>
    <source>
        <strain evidence="4">R3-111a-1</strain>
    </source>
</reference>
<dbReference type="AlphaFoldDB" id="J3NHD6"/>
<feature type="region of interest" description="Disordered" evidence="1">
    <location>
        <begin position="1"/>
        <end position="49"/>
    </location>
</feature>
<dbReference type="GeneID" id="20341131"/>
<evidence type="ECO:0000313" key="2">
    <source>
        <dbReference type="EMBL" id="EJT80679.1"/>
    </source>
</evidence>